<dbReference type="PRINTS" id="PR00080">
    <property type="entry name" value="SDRFAMILY"/>
</dbReference>
<dbReference type="Pfam" id="PF13561">
    <property type="entry name" value="adh_short_C2"/>
    <property type="match status" value="1"/>
</dbReference>
<organism evidence="2">
    <name type="scientific">marine sediment metagenome</name>
    <dbReference type="NCBI Taxonomy" id="412755"/>
    <lineage>
        <taxon>unclassified sequences</taxon>
        <taxon>metagenomes</taxon>
        <taxon>ecological metagenomes</taxon>
    </lineage>
</organism>
<dbReference type="GO" id="GO:0016616">
    <property type="term" value="F:oxidoreductase activity, acting on the CH-OH group of donors, NAD or NADP as acceptor"/>
    <property type="evidence" value="ECO:0007669"/>
    <property type="project" value="TreeGrafter"/>
</dbReference>
<dbReference type="Gene3D" id="3.40.50.720">
    <property type="entry name" value="NAD(P)-binding Rossmann-like Domain"/>
    <property type="match status" value="1"/>
</dbReference>
<comment type="similarity">
    <text evidence="1">Belongs to the short-chain dehydrogenases/reductases (SDR) family.</text>
</comment>
<dbReference type="SUPFAM" id="SSF51735">
    <property type="entry name" value="NAD(P)-binding Rossmann-fold domains"/>
    <property type="match status" value="1"/>
</dbReference>
<gene>
    <name evidence="2" type="ORF">S01H1_01478</name>
</gene>
<dbReference type="PANTHER" id="PTHR42760">
    <property type="entry name" value="SHORT-CHAIN DEHYDROGENASES/REDUCTASES FAMILY MEMBER"/>
    <property type="match status" value="1"/>
</dbReference>
<comment type="caution">
    <text evidence="2">The sequence shown here is derived from an EMBL/GenBank/DDBJ whole genome shotgun (WGS) entry which is preliminary data.</text>
</comment>
<dbReference type="PRINTS" id="PR00081">
    <property type="entry name" value="GDHRDH"/>
</dbReference>
<accession>X0SZF2</accession>
<feature type="non-terminal residue" evidence="2">
    <location>
        <position position="1"/>
    </location>
</feature>
<protein>
    <recommendedName>
        <fullName evidence="3">SDR family oxidoreductase</fullName>
    </recommendedName>
</protein>
<dbReference type="InterPro" id="IPR002347">
    <property type="entry name" value="SDR_fam"/>
</dbReference>
<sequence>RLKRGGVIINIGSIEAILPFAEDLIPYDISKIGVIALTRALAKQYGKNGFRINVIVPGGITTPGTKAVAKELSRFKVGLLKTGIQFAMRLPLRRGGQPDEVARIALVLASDLSSYVHGALIPVDGGFLSA</sequence>
<evidence type="ECO:0008006" key="3">
    <source>
        <dbReference type="Google" id="ProtNLM"/>
    </source>
</evidence>
<evidence type="ECO:0000256" key="1">
    <source>
        <dbReference type="ARBA" id="ARBA00006484"/>
    </source>
</evidence>
<dbReference type="EMBL" id="BARS01000645">
    <property type="protein sequence ID" value="GAF80486.1"/>
    <property type="molecule type" value="Genomic_DNA"/>
</dbReference>
<reference evidence="2" key="1">
    <citation type="journal article" date="2014" name="Front. Microbiol.">
        <title>High frequency of phylogenetically diverse reductive dehalogenase-homologous genes in deep subseafloor sedimentary metagenomes.</title>
        <authorList>
            <person name="Kawai M."/>
            <person name="Futagami T."/>
            <person name="Toyoda A."/>
            <person name="Takaki Y."/>
            <person name="Nishi S."/>
            <person name="Hori S."/>
            <person name="Arai W."/>
            <person name="Tsubouchi T."/>
            <person name="Morono Y."/>
            <person name="Uchiyama I."/>
            <person name="Ito T."/>
            <person name="Fujiyama A."/>
            <person name="Inagaki F."/>
            <person name="Takami H."/>
        </authorList>
    </citation>
    <scope>NUCLEOTIDE SEQUENCE</scope>
    <source>
        <strain evidence="2">Expedition CK06-06</strain>
    </source>
</reference>
<evidence type="ECO:0000313" key="2">
    <source>
        <dbReference type="EMBL" id="GAF80486.1"/>
    </source>
</evidence>
<dbReference type="AlphaFoldDB" id="X0SZF2"/>
<proteinExistence type="inferred from homology"/>
<name>X0SZF2_9ZZZZ</name>
<dbReference type="InterPro" id="IPR036291">
    <property type="entry name" value="NAD(P)-bd_dom_sf"/>
</dbReference>